<dbReference type="PANTHER" id="PTHR37937">
    <property type="entry name" value="CONJUGATIVE TRANSFER: DNA TRANSPORT"/>
    <property type="match status" value="1"/>
</dbReference>
<evidence type="ECO:0000256" key="1">
    <source>
        <dbReference type="ARBA" id="ARBA00004651"/>
    </source>
</evidence>
<keyword evidence="3" id="KW-1003">Cell membrane</keyword>
<dbReference type="AlphaFoldDB" id="A0A174XDC7"/>
<dbReference type="SUPFAM" id="SSF52540">
    <property type="entry name" value="P-loop containing nucleoside triphosphate hydrolases"/>
    <property type="match status" value="1"/>
</dbReference>
<gene>
    <name evidence="8" type="ORF">ERS852558_04541</name>
</gene>
<keyword evidence="5 7" id="KW-1133">Transmembrane helix</keyword>
<keyword evidence="4 7" id="KW-0812">Transmembrane</keyword>
<evidence type="ECO:0000256" key="2">
    <source>
        <dbReference type="ARBA" id="ARBA00008806"/>
    </source>
</evidence>
<evidence type="ECO:0000256" key="5">
    <source>
        <dbReference type="ARBA" id="ARBA00022989"/>
    </source>
</evidence>
<dbReference type="InterPro" id="IPR003688">
    <property type="entry name" value="TraG/VirD4"/>
</dbReference>
<evidence type="ECO:0000256" key="6">
    <source>
        <dbReference type="ARBA" id="ARBA00023136"/>
    </source>
</evidence>
<evidence type="ECO:0000313" key="9">
    <source>
        <dbReference type="Proteomes" id="UP000095725"/>
    </source>
</evidence>
<evidence type="ECO:0000256" key="3">
    <source>
        <dbReference type="ARBA" id="ARBA00022475"/>
    </source>
</evidence>
<comment type="similarity">
    <text evidence="2">Belongs to the VirD4/TraG family.</text>
</comment>
<feature type="transmembrane region" description="Helical" evidence="7">
    <location>
        <begin position="12"/>
        <end position="35"/>
    </location>
</feature>
<comment type="subcellular location">
    <subcellularLocation>
        <location evidence="1">Cell membrane</location>
        <topology evidence="1">Multi-pass membrane protein</topology>
    </subcellularLocation>
</comment>
<accession>A0A174XDC7</accession>
<evidence type="ECO:0000313" key="8">
    <source>
        <dbReference type="EMBL" id="CUQ55646.1"/>
    </source>
</evidence>
<dbReference type="InterPro" id="IPR051539">
    <property type="entry name" value="T4SS-coupling_protein"/>
</dbReference>
<protein>
    <submittedName>
        <fullName evidence="8">Mobilisation protein</fullName>
    </submittedName>
</protein>
<organism evidence="8 9">
    <name type="scientific">Bacteroides caccae</name>
    <dbReference type="NCBI Taxonomy" id="47678"/>
    <lineage>
        <taxon>Bacteria</taxon>
        <taxon>Pseudomonadati</taxon>
        <taxon>Bacteroidota</taxon>
        <taxon>Bacteroidia</taxon>
        <taxon>Bacteroidales</taxon>
        <taxon>Bacteroidaceae</taxon>
        <taxon>Bacteroides</taxon>
    </lineage>
</organism>
<dbReference type="GO" id="GO:0005886">
    <property type="term" value="C:plasma membrane"/>
    <property type="evidence" value="ECO:0007669"/>
    <property type="project" value="UniProtKB-SubCell"/>
</dbReference>
<keyword evidence="6 7" id="KW-0472">Membrane</keyword>
<dbReference type="Proteomes" id="UP000095725">
    <property type="component" value="Unassembled WGS sequence"/>
</dbReference>
<sequence length="554" mass="61376">MKEGQLKSSNRSGCLMYLALIYAFPMLAALAVLPLGVVYLCFRAGEIGNGLFVLAVEAGAVYLFIKYKRKGKKEEAPKNPNTAILRTEAGGVQLGNPFRGVFVLGAAGSGKSESIAVPLLSEFVRMGFAGVVYDFKFPTLAKDVQSFVNAKGSVLRHFYLDFNNPAASYRVNPLNPRYLPNTSYAREYAQAIISNLMKESIKKPDFWTRSATDLLTACIWYLKEERPDICDLPHVLAMITSNDTALLKTLQKNVQTAQMTVSIYNAMERGADSQVSGVIGTLQGAIAQINTPELMFLFSGDDFSLDVNDPQNPIILTVGSYPTLTQTFAPLCSLVITVATKLMNQPDKHPSFVLLDEAPTVFIPNIEVLPNTGRSNKIATVIMCQDIAQLEDGYGREKADVLFASCNSHFYGRVASSKTAEILSKQFGKADKVYITSNEGRNTRKFGKTFGRSETIQERDVIKPSEFLNLQVGEFAGLAVESNKPTFRTRFKQAQRPQPAELKKPDFSGSVSDYYKRVRYDINKMLEIGGTAGEYDRDTMKLNETKRNFFGVEY</sequence>
<dbReference type="InterPro" id="IPR027417">
    <property type="entry name" value="P-loop_NTPase"/>
</dbReference>
<feature type="transmembrane region" description="Helical" evidence="7">
    <location>
        <begin position="47"/>
        <end position="65"/>
    </location>
</feature>
<evidence type="ECO:0000256" key="7">
    <source>
        <dbReference type="SAM" id="Phobius"/>
    </source>
</evidence>
<dbReference type="Gene3D" id="3.40.50.300">
    <property type="entry name" value="P-loop containing nucleotide triphosphate hydrolases"/>
    <property type="match status" value="1"/>
</dbReference>
<evidence type="ECO:0000256" key="4">
    <source>
        <dbReference type="ARBA" id="ARBA00022692"/>
    </source>
</evidence>
<dbReference type="PANTHER" id="PTHR37937:SF1">
    <property type="entry name" value="CONJUGATIVE TRANSFER: DNA TRANSPORT"/>
    <property type="match status" value="1"/>
</dbReference>
<dbReference type="RefSeq" id="WP_055256928.1">
    <property type="nucleotide sequence ID" value="NZ_CZBL01000035.1"/>
</dbReference>
<reference evidence="8 9" key="1">
    <citation type="submission" date="2015-09" db="EMBL/GenBank/DDBJ databases">
        <authorList>
            <consortium name="Pathogen Informatics"/>
        </authorList>
    </citation>
    <scope>NUCLEOTIDE SEQUENCE [LARGE SCALE GENOMIC DNA]</scope>
    <source>
        <strain evidence="8 9">2789STDY5834946</strain>
    </source>
</reference>
<proteinExistence type="inferred from homology"/>
<dbReference type="EMBL" id="CZBL01000035">
    <property type="protein sequence ID" value="CUQ55646.1"/>
    <property type="molecule type" value="Genomic_DNA"/>
</dbReference>
<dbReference type="CDD" id="cd01127">
    <property type="entry name" value="TrwB_TraG_TraD_VirD4"/>
    <property type="match status" value="1"/>
</dbReference>
<dbReference type="Pfam" id="PF02534">
    <property type="entry name" value="T4SS-DNA_transf"/>
    <property type="match status" value="1"/>
</dbReference>
<name>A0A174XDC7_9BACE</name>